<keyword evidence="3" id="KW-1185">Reference proteome</keyword>
<organism evidence="2 3">
    <name type="scientific">Melanomma pulvis-pyrius CBS 109.77</name>
    <dbReference type="NCBI Taxonomy" id="1314802"/>
    <lineage>
        <taxon>Eukaryota</taxon>
        <taxon>Fungi</taxon>
        <taxon>Dikarya</taxon>
        <taxon>Ascomycota</taxon>
        <taxon>Pezizomycotina</taxon>
        <taxon>Dothideomycetes</taxon>
        <taxon>Pleosporomycetidae</taxon>
        <taxon>Pleosporales</taxon>
        <taxon>Melanommataceae</taxon>
        <taxon>Melanomma</taxon>
    </lineage>
</organism>
<dbReference type="Proteomes" id="UP000799757">
    <property type="component" value="Unassembled WGS sequence"/>
</dbReference>
<evidence type="ECO:0000313" key="2">
    <source>
        <dbReference type="EMBL" id="KAF2785801.1"/>
    </source>
</evidence>
<evidence type="ECO:0000259" key="1">
    <source>
        <dbReference type="Pfam" id="PF06985"/>
    </source>
</evidence>
<evidence type="ECO:0000313" key="3">
    <source>
        <dbReference type="Proteomes" id="UP000799757"/>
    </source>
</evidence>
<dbReference type="InterPro" id="IPR010730">
    <property type="entry name" value="HET"/>
</dbReference>
<dbReference type="EMBL" id="MU002665">
    <property type="protein sequence ID" value="KAF2785801.1"/>
    <property type="molecule type" value="Genomic_DNA"/>
</dbReference>
<name>A0A6A6WPH3_9PLEO</name>
<gene>
    <name evidence="2" type="ORF">K505DRAFT_161758</name>
</gene>
<sequence length="553" mass="63309">MAEPEPDLYGINIAQEWLENCSKHHNLCNKSSLNISGLSEMGSQLPRRLLDIGIAGSKQLRLINTDGMDAENCRYIALSHRWGDTSKMIKTTDSNIKDHLQGVGWEALSKTFQHAIIVTQLLGLRYLWIDSLCIIQNDRNDFHAECARMHIIYLNCYCMISASDAHSGDDGFLEFWDKPNASKPSGTNAKPVVRYRRAFQWSEWSERLCGPLSTRGWAYQERQLAPRILHYTKSGILWECRVCVGVGESSVLLYRKLLHRSRRVSDTYLPPNTETYLRTLDQHLTQSLEETMLQWLDIVEAYSRRDLTFPHDKLPALSGLAATVASLNTQDFTPLAGEYLAGIWEAGLHLQLLWHPDRDFNPDKIENLQSLPDLPSWSWASVAGPVSFSIPHSLGLKFRVTPFLCQKGREFVPMGKFTSPDVVPRGEDRYGQIQSSELIILSEFQDFAELRFHRLHNSSNTNAWDTEVQHLDSAFRVFVIFDTNFPPKPSSMQFRFLHLTKKQNHSTTRSAETSRVGLVLQMAEHGKFRRIGIFYYLNTREPSYIEKGQTTLI</sequence>
<dbReference type="PANTHER" id="PTHR33112:SF9">
    <property type="entry name" value="HETEROKARYON INCOMPATIBILITY DOMAIN-CONTAINING PROTEIN"/>
    <property type="match status" value="1"/>
</dbReference>
<reference evidence="2" key="1">
    <citation type="journal article" date="2020" name="Stud. Mycol.">
        <title>101 Dothideomycetes genomes: a test case for predicting lifestyles and emergence of pathogens.</title>
        <authorList>
            <person name="Haridas S."/>
            <person name="Albert R."/>
            <person name="Binder M."/>
            <person name="Bloem J."/>
            <person name="Labutti K."/>
            <person name="Salamov A."/>
            <person name="Andreopoulos B."/>
            <person name="Baker S."/>
            <person name="Barry K."/>
            <person name="Bills G."/>
            <person name="Bluhm B."/>
            <person name="Cannon C."/>
            <person name="Castanera R."/>
            <person name="Culley D."/>
            <person name="Daum C."/>
            <person name="Ezra D."/>
            <person name="Gonzalez J."/>
            <person name="Henrissat B."/>
            <person name="Kuo A."/>
            <person name="Liang C."/>
            <person name="Lipzen A."/>
            <person name="Lutzoni F."/>
            <person name="Magnuson J."/>
            <person name="Mondo S."/>
            <person name="Nolan M."/>
            <person name="Ohm R."/>
            <person name="Pangilinan J."/>
            <person name="Park H.-J."/>
            <person name="Ramirez L."/>
            <person name="Alfaro M."/>
            <person name="Sun H."/>
            <person name="Tritt A."/>
            <person name="Yoshinaga Y."/>
            <person name="Zwiers L.-H."/>
            <person name="Turgeon B."/>
            <person name="Goodwin S."/>
            <person name="Spatafora J."/>
            <person name="Crous P."/>
            <person name="Grigoriev I."/>
        </authorList>
    </citation>
    <scope>NUCLEOTIDE SEQUENCE</scope>
    <source>
        <strain evidence="2">CBS 109.77</strain>
    </source>
</reference>
<dbReference type="PANTHER" id="PTHR33112">
    <property type="entry name" value="DOMAIN PROTEIN, PUTATIVE-RELATED"/>
    <property type="match status" value="1"/>
</dbReference>
<protein>
    <submittedName>
        <fullName evidence="2">HET-domain-containing protein</fullName>
    </submittedName>
</protein>
<dbReference type="AlphaFoldDB" id="A0A6A6WPH3"/>
<dbReference type="OrthoDB" id="8300194at2759"/>
<feature type="domain" description="Heterokaryon incompatibility" evidence="1">
    <location>
        <begin position="75"/>
        <end position="221"/>
    </location>
</feature>
<dbReference type="Pfam" id="PF06985">
    <property type="entry name" value="HET"/>
    <property type="match status" value="1"/>
</dbReference>
<proteinExistence type="predicted"/>
<accession>A0A6A6WPH3</accession>